<gene>
    <name evidence="11" type="ORF">AFUS01_LOCUS18124</name>
</gene>
<name>A0A8J2NWV2_9HEXA</name>
<dbReference type="PROSITE" id="PS50056">
    <property type="entry name" value="TYR_PHOSPHATASE_2"/>
    <property type="match status" value="1"/>
</dbReference>
<reference evidence="11" key="1">
    <citation type="submission" date="2021-06" db="EMBL/GenBank/DDBJ databases">
        <authorList>
            <person name="Hodson N. C."/>
            <person name="Mongue J. A."/>
            <person name="Jaron S. K."/>
        </authorList>
    </citation>
    <scope>NUCLEOTIDE SEQUENCE</scope>
</reference>
<evidence type="ECO:0000256" key="2">
    <source>
        <dbReference type="ARBA" id="ARBA00009701"/>
    </source>
</evidence>
<dbReference type="PANTHER" id="PTHR46047">
    <property type="entry name" value="TYROSINE-PROTEIN PHOSPHATASE NON-RECEPTOR TYPE 61F"/>
    <property type="match status" value="1"/>
</dbReference>
<dbReference type="GO" id="GO:0005634">
    <property type="term" value="C:nucleus"/>
    <property type="evidence" value="ECO:0007669"/>
    <property type="project" value="TreeGrafter"/>
</dbReference>
<organism evidence="11 12">
    <name type="scientific">Allacma fusca</name>
    <dbReference type="NCBI Taxonomy" id="39272"/>
    <lineage>
        <taxon>Eukaryota</taxon>
        <taxon>Metazoa</taxon>
        <taxon>Ecdysozoa</taxon>
        <taxon>Arthropoda</taxon>
        <taxon>Hexapoda</taxon>
        <taxon>Collembola</taxon>
        <taxon>Symphypleona</taxon>
        <taxon>Sminthuridae</taxon>
        <taxon>Allacma</taxon>
    </lineage>
</organism>
<dbReference type="OrthoDB" id="9450131at2759"/>
<feature type="compositionally biased region" description="Pro residues" evidence="8">
    <location>
        <begin position="172"/>
        <end position="185"/>
    </location>
</feature>
<dbReference type="InterPro" id="IPR000242">
    <property type="entry name" value="PTP_cat"/>
</dbReference>
<dbReference type="PROSITE" id="PS00383">
    <property type="entry name" value="TYR_PHOSPHATASE_1"/>
    <property type="match status" value="1"/>
</dbReference>
<evidence type="ECO:0000256" key="4">
    <source>
        <dbReference type="ARBA" id="ARBA00022553"/>
    </source>
</evidence>
<dbReference type="InterPro" id="IPR003595">
    <property type="entry name" value="Tyr_Pase_cat"/>
</dbReference>
<feature type="region of interest" description="Disordered" evidence="8">
    <location>
        <begin position="149"/>
        <end position="188"/>
    </location>
</feature>
<comment type="similarity">
    <text evidence="2">Belongs to the protein-tyrosine phosphatase family. Non-receptor class 1 subfamily.</text>
</comment>
<dbReference type="AlphaFoldDB" id="A0A8J2NWV2"/>
<dbReference type="PANTHER" id="PTHR46047:SF3">
    <property type="entry name" value="TYROSINE-PROTEIN PHOSPHATASE NON-RECEPTOR TYPE 61F"/>
    <property type="match status" value="1"/>
</dbReference>
<evidence type="ECO:0000259" key="10">
    <source>
        <dbReference type="PROSITE" id="PS50056"/>
    </source>
</evidence>
<feature type="domain" description="Tyrosine-protein phosphatase" evidence="9">
    <location>
        <begin position="8"/>
        <end position="142"/>
    </location>
</feature>
<evidence type="ECO:0000313" key="11">
    <source>
        <dbReference type="EMBL" id="CAG7729408.1"/>
    </source>
</evidence>
<keyword evidence="6" id="KW-0904">Protein phosphatase</keyword>
<dbReference type="GO" id="GO:0019901">
    <property type="term" value="F:protein kinase binding"/>
    <property type="evidence" value="ECO:0007669"/>
    <property type="project" value="TreeGrafter"/>
</dbReference>
<evidence type="ECO:0000313" key="12">
    <source>
        <dbReference type="Proteomes" id="UP000708208"/>
    </source>
</evidence>
<evidence type="ECO:0000256" key="5">
    <source>
        <dbReference type="ARBA" id="ARBA00022801"/>
    </source>
</evidence>
<dbReference type="EMBL" id="CAJVCH010177872">
    <property type="protein sequence ID" value="CAG7729408.1"/>
    <property type="molecule type" value="Genomic_DNA"/>
</dbReference>
<evidence type="ECO:0000256" key="1">
    <source>
        <dbReference type="ARBA" id="ARBA00004308"/>
    </source>
</evidence>
<dbReference type="Proteomes" id="UP000708208">
    <property type="component" value="Unassembled WGS sequence"/>
</dbReference>
<evidence type="ECO:0000256" key="6">
    <source>
        <dbReference type="ARBA" id="ARBA00022912"/>
    </source>
</evidence>
<evidence type="ECO:0000256" key="8">
    <source>
        <dbReference type="SAM" id="MobiDB-lite"/>
    </source>
</evidence>
<dbReference type="InterPro" id="IPR000387">
    <property type="entry name" value="Tyr_Pase_dom"/>
</dbReference>
<dbReference type="GO" id="GO:0012505">
    <property type="term" value="C:endomembrane system"/>
    <property type="evidence" value="ECO:0007669"/>
    <property type="project" value="UniProtKB-SubCell"/>
</dbReference>
<keyword evidence="4" id="KW-0597">Phosphoprotein</keyword>
<dbReference type="GO" id="GO:0046426">
    <property type="term" value="P:negative regulation of receptor signaling pathway via JAK-STAT"/>
    <property type="evidence" value="ECO:0007669"/>
    <property type="project" value="TreeGrafter"/>
</dbReference>
<keyword evidence="5" id="KW-0378">Hydrolase</keyword>
<evidence type="ECO:0000256" key="3">
    <source>
        <dbReference type="ARBA" id="ARBA00013064"/>
    </source>
</evidence>
<dbReference type="SMART" id="SM00194">
    <property type="entry name" value="PTPc"/>
    <property type="match status" value="1"/>
</dbReference>
<dbReference type="PROSITE" id="PS50055">
    <property type="entry name" value="TYR_PHOSPHATASE_PTP"/>
    <property type="match status" value="1"/>
</dbReference>
<dbReference type="GO" id="GO:0048666">
    <property type="term" value="P:neuron development"/>
    <property type="evidence" value="ECO:0007669"/>
    <property type="project" value="UniProtKB-ARBA"/>
</dbReference>
<proteinExistence type="inferred from homology"/>
<keyword evidence="7" id="KW-0472">Membrane</keyword>
<feature type="domain" description="Tyrosine specific protein phosphatases" evidence="10">
    <location>
        <begin position="57"/>
        <end position="133"/>
    </location>
</feature>
<sequence>MVFQDVGLQVSLISERKSRHFIIRTLSIEELSTRNIREVLQFHYVTWPDFGVPSTPKAFLHFLQEVRDSGALNSKVGPPVVHCSAGIGRSGTFCLVDSCLLMMETGQEVNVKDILLEMRKFRMGLIQTSDQLRFSYMAILEGAQQMANGNTRFAPDDTTPELIIDDEDRPKPVPPPRITSLPPPASDKDFEKYLKRHVRDMAIIAERPLPELPLSSADETSDSDVIDEDESDSGDEIELLEERLTVSGTTNNDSDEDYVSGILDSTEKDTNNGRVKTNGVDEKVRKRTKNEITMDKIREIKKLQKESEKKAELYQRLYRSFTGKRFLFCLGFSMAVMYLYSKF</sequence>
<evidence type="ECO:0000259" key="9">
    <source>
        <dbReference type="PROSITE" id="PS50055"/>
    </source>
</evidence>
<dbReference type="GO" id="GO:0005737">
    <property type="term" value="C:cytoplasm"/>
    <property type="evidence" value="ECO:0007669"/>
    <property type="project" value="TreeGrafter"/>
</dbReference>
<feature type="region of interest" description="Disordered" evidence="8">
    <location>
        <begin position="209"/>
        <end position="237"/>
    </location>
</feature>
<dbReference type="GO" id="GO:0070373">
    <property type="term" value="P:negative regulation of ERK1 and ERK2 cascade"/>
    <property type="evidence" value="ECO:0007669"/>
    <property type="project" value="TreeGrafter"/>
</dbReference>
<dbReference type="SMART" id="SM00404">
    <property type="entry name" value="PTPc_motif"/>
    <property type="match status" value="1"/>
</dbReference>
<comment type="caution">
    <text evidence="11">The sequence shown here is derived from an EMBL/GenBank/DDBJ whole genome shotgun (WGS) entry which is preliminary data.</text>
</comment>
<accession>A0A8J2NWV2</accession>
<dbReference type="InterPro" id="IPR016130">
    <property type="entry name" value="Tyr_Pase_AS"/>
</dbReference>
<feature type="compositionally biased region" description="Acidic residues" evidence="8">
    <location>
        <begin position="219"/>
        <end position="237"/>
    </location>
</feature>
<dbReference type="EC" id="3.1.3.48" evidence="3"/>
<dbReference type="InterPro" id="IPR051985">
    <property type="entry name" value="NR_tyrosine_phosphatase"/>
</dbReference>
<keyword evidence="12" id="KW-1185">Reference proteome</keyword>
<evidence type="ECO:0000256" key="7">
    <source>
        <dbReference type="ARBA" id="ARBA00023136"/>
    </source>
</evidence>
<protein>
    <recommendedName>
        <fullName evidence="3">protein-tyrosine-phosphatase</fullName>
        <ecNumber evidence="3">3.1.3.48</ecNumber>
    </recommendedName>
</protein>
<dbReference type="GO" id="GO:0004726">
    <property type="term" value="F:non-membrane spanning protein tyrosine phosphatase activity"/>
    <property type="evidence" value="ECO:0007669"/>
    <property type="project" value="TreeGrafter"/>
</dbReference>
<dbReference type="Pfam" id="PF00102">
    <property type="entry name" value="Y_phosphatase"/>
    <property type="match status" value="1"/>
</dbReference>
<comment type="subcellular location">
    <subcellularLocation>
        <location evidence="1">Endomembrane system</location>
    </subcellularLocation>
</comment>